<proteinExistence type="predicted"/>
<reference evidence="2" key="1">
    <citation type="submission" date="2018-04" db="EMBL/GenBank/DDBJ databases">
        <title>Whole genome sequencing of Hypsizygus marmoreus.</title>
        <authorList>
            <person name="Choi I.-G."/>
            <person name="Min B."/>
            <person name="Kim J.-G."/>
            <person name="Kim S."/>
            <person name="Oh Y.-L."/>
            <person name="Kong W.-S."/>
            <person name="Park H."/>
            <person name="Jeong J."/>
            <person name="Song E.-S."/>
        </authorList>
    </citation>
    <scope>NUCLEOTIDE SEQUENCE [LARGE SCALE GENOMIC DNA]</scope>
    <source>
        <strain evidence="2">51987-8</strain>
    </source>
</reference>
<feature type="compositionally biased region" description="Basic and acidic residues" evidence="1">
    <location>
        <begin position="67"/>
        <end position="87"/>
    </location>
</feature>
<organism evidence="2 3">
    <name type="scientific">Hypsizygus marmoreus</name>
    <name type="common">White beech mushroom</name>
    <name type="synonym">Agaricus marmoreus</name>
    <dbReference type="NCBI Taxonomy" id="39966"/>
    <lineage>
        <taxon>Eukaryota</taxon>
        <taxon>Fungi</taxon>
        <taxon>Dikarya</taxon>
        <taxon>Basidiomycota</taxon>
        <taxon>Agaricomycotina</taxon>
        <taxon>Agaricomycetes</taxon>
        <taxon>Agaricomycetidae</taxon>
        <taxon>Agaricales</taxon>
        <taxon>Tricholomatineae</taxon>
        <taxon>Lyophyllaceae</taxon>
        <taxon>Hypsizygus</taxon>
    </lineage>
</organism>
<sequence>MELSELRIGARYEESIPLAWSATDGSGGYRIKEGSNPRVASAPASTATLLWKRERMPGGQPLFQHPSLEDAKLQPKSSERPKQREDT</sequence>
<name>A0A369J4K6_HYPMA</name>
<comment type="caution">
    <text evidence="2">The sequence shown here is derived from an EMBL/GenBank/DDBJ whole genome shotgun (WGS) entry which is preliminary data.</text>
</comment>
<evidence type="ECO:0000313" key="3">
    <source>
        <dbReference type="Proteomes" id="UP000076154"/>
    </source>
</evidence>
<dbReference type="EMBL" id="LUEZ02000136">
    <property type="protein sequence ID" value="RDB16080.1"/>
    <property type="molecule type" value="Genomic_DNA"/>
</dbReference>
<feature type="region of interest" description="Disordered" evidence="1">
    <location>
        <begin position="55"/>
        <end position="87"/>
    </location>
</feature>
<dbReference type="Proteomes" id="UP000076154">
    <property type="component" value="Unassembled WGS sequence"/>
</dbReference>
<protein>
    <submittedName>
        <fullName evidence="2">Uncharacterized protein</fullName>
    </submittedName>
</protein>
<keyword evidence="3" id="KW-1185">Reference proteome</keyword>
<dbReference type="AlphaFoldDB" id="A0A369J4K6"/>
<accession>A0A369J4K6</accession>
<evidence type="ECO:0000313" key="2">
    <source>
        <dbReference type="EMBL" id="RDB16080.1"/>
    </source>
</evidence>
<gene>
    <name evidence="2" type="ORF">Hypma_003430</name>
</gene>
<dbReference type="InParanoid" id="A0A369J4K6"/>
<evidence type="ECO:0000256" key="1">
    <source>
        <dbReference type="SAM" id="MobiDB-lite"/>
    </source>
</evidence>